<organism evidence="1 2">
    <name type="scientific">Candidatus Desulfaltia bathyphila</name>
    <dbReference type="NCBI Taxonomy" id="2841697"/>
    <lineage>
        <taxon>Bacteria</taxon>
        <taxon>Pseudomonadati</taxon>
        <taxon>Thermodesulfobacteriota</taxon>
        <taxon>Desulfobacteria</taxon>
        <taxon>Desulfobacterales</taxon>
        <taxon>Desulfobacterales incertae sedis</taxon>
        <taxon>Candidatus Desulfaltia</taxon>
    </lineage>
</organism>
<sequence length="243" mass="27859">MQEITLFKFRTINKYLIDALVKGTIYFARPTLLNDPFDCRVDIKKAVEHAISCLSGKKKHNLSKLSNVKDFLDRIQQRIGNVGICSFSLVLESPLLWSHYANGHRGLCLTYNIPGEFFFAPENRFVGVFRVDYDYNPLTEWFVENAPEKAVTDLKEFTIGVVNKVLAIKGKDWGYEEEIRIIQEKEGNFSIPKDFLKQVCFGLDTPKSDISLVKQIIDNAGYSLEYCQIARSEQDFGLKIVKI</sequence>
<dbReference type="Pfam" id="PF11185">
    <property type="entry name" value="DUF2971"/>
    <property type="match status" value="1"/>
</dbReference>
<dbReference type="Proteomes" id="UP000603545">
    <property type="component" value="Unassembled WGS sequence"/>
</dbReference>
<evidence type="ECO:0000313" key="1">
    <source>
        <dbReference type="EMBL" id="MBC8198967.1"/>
    </source>
</evidence>
<name>A0A8J6N5N9_9BACT</name>
<reference evidence="1 2" key="1">
    <citation type="submission" date="2020-08" db="EMBL/GenBank/DDBJ databases">
        <title>Bridging the membrane lipid divide: bacteria of the FCB group superphylum have the potential to synthesize archaeal ether lipids.</title>
        <authorList>
            <person name="Villanueva L."/>
            <person name="Von Meijenfeldt F.A.B."/>
            <person name="Westbye A.B."/>
            <person name="Yadav S."/>
            <person name="Hopmans E.C."/>
            <person name="Dutilh B.E."/>
            <person name="Sinninghe Damste J.S."/>
        </authorList>
    </citation>
    <scope>NUCLEOTIDE SEQUENCE [LARGE SCALE GENOMIC DNA]</scope>
    <source>
        <strain evidence="1">NIOZ-UU82</strain>
    </source>
</reference>
<proteinExistence type="predicted"/>
<dbReference type="AlphaFoldDB" id="A0A8J6N5N9"/>
<evidence type="ECO:0000313" key="2">
    <source>
        <dbReference type="Proteomes" id="UP000603545"/>
    </source>
</evidence>
<dbReference type="InterPro" id="IPR021352">
    <property type="entry name" value="DUF2971"/>
</dbReference>
<protein>
    <submittedName>
        <fullName evidence="1">DUF2971 domain-containing protein</fullName>
    </submittedName>
</protein>
<comment type="caution">
    <text evidence="1">The sequence shown here is derived from an EMBL/GenBank/DDBJ whole genome shotgun (WGS) entry which is preliminary data.</text>
</comment>
<gene>
    <name evidence="1" type="ORF">H8E80_02815</name>
</gene>
<accession>A0A8J6N5N9</accession>
<dbReference type="EMBL" id="JACNLL010000028">
    <property type="protein sequence ID" value="MBC8198967.1"/>
    <property type="molecule type" value="Genomic_DNA"/>
</dbReference>